<gene>
    <name evidence="2" type="ordered locus">Mmc1_1490</name>
</gene>
<evidence type="ECO:0000256" key="1">
    <source>
        <dbReference type="SAM" id="MobiDB-lite"/>
    </source>
</evidence>
<reference evidence="2 3" key="2">
    <citation type="journal article" date="2012" name="Int. J. Syst. Evol. Microbiol.">
        <title>Magnetococcus marinus gen. nov., sp. nov., a marine, magnetotactic bacterium that represents a novel lineage (Magnetococcaceae fam. nov.; Magnetococcales ord. nov.) at the base of the Alphaproteobacteria.</title>
        <authorList>
            <person name="Bazylinski D.A."/>
            <person name="Williams T.J."/>
            <person name="Lefevre C.T."/>
            <person name="Berg R.J."/>
            <person name="Zhang C.L."/>
            <person name="Bowser S.S."/>
            <person name="Dean A.J."/>
            <person name="Beveridge T.J."/>
        </authorList>
    </citation>
    <scope>NUCLEOTIDE SEQUENCE [LARGE SCALE GENOMIC DNA]</scope>
    <source>
        <strain evidence="3">ATCC BAA-1437 / JCM 17883 / MC-1</strain>
    </source>
</reference>
<dbReference type="STRING" id="156889.Mmc1_1490"/>
<dbReference type="EMBL" id="CP000471">
    <property type="protein sequence ID" value="ABK43999.1"/>
    <property type="molecule type" value="Genomic_DNA"/>
</dbReference>
<name>A0L7Q6_MAGMM</name>
<organism evidence="2 3">
    <name type="scientific">Magnetococcus marinus (strain ATCC BAA-1437 / JCM 17883 / MC-1)</name>
    <dbReference type="NCBI Taxonomy" id="156889"/>
    <lineage>
        <taxon>Bacteria</taxon>
        <taxon>Pseudomonadati</taxon>
        <taxon>Pseudomonadota</taxon>
        <taxon>Magnetococcia</taxon>
        <taxon>Magnetococcales</taxon>
        <taxon>Magnetococcaceae</taxon>
        <taxon>Magnetococcus</taxon>
    </lineage>
</organism>
<evidence type="ECO:0000313" key="3">
    <source>
        <dbReference type="Proteomes" id="UP000002586"/>
    </source>
</evidence>
<proteinExistence type="predicted"/>
<dbReference type="KEGG" id="mgm:Mmc1_1490"/>
<accession>A0L7Q6</accession>
<sequence>MDIGRREKRVGGTHGEKGLLSMFRLSGTVLVYACKSHTPCLSSSPDRRLAKISRDKRFQKPRGAYPGGCRILKTDLERSLRTFDITPTRRAPWLQRILTHSPLWCKLTIMLLTVFLGFSPSPRPAQANPCCLTSHLHAKHPHPKQAILGSTETMPLPPCSTSTYRAPPTRQCLRDPPHTPTLNAHDPLRL</sequence>
<dbReference type="AlphaFoldDB" id="A0L7Q6"/>
<feature type="region of interest" description="Disordered" evidence="1">
    <location>
        <begin position="160"/>
        <end position="190"/>
    </location>
</feature>
<dbReference type="Proteomes" id="UP000002586">
    <property type="component" value="Chromosome"/>
</dbReference>
<reference evidence="3" key="1">
    <citation type="journal article" date="2009" name="Appl. Environ. Microbiol.">
        <title>Complete genome sequence of the chemolithoautotrophic marine magnetotactic coccus strain MC-1.</title>
        <authorList>
            <person name="Schubbe S."/>
            <person name="Williams T.J."/>
            <person name="Xie G."/>
            <person name="Kiss H.E."/>
            <person name="Brettin T.S."/>
            <person name="Martinez D."/>
            <person name="Ross C.A."/>
            <person name="Schuler D."/>
            <person name="Cox B.L."/>
            <person name="Nealson K.H."/>
            <person name="Bazylinski D.A."/>
        </authorList>
    </citation>
    <scope>NUCLEOTIDE SEQUENCE [LARGE SCALE GENOMIC DNA]</scope>
    <source>
        <strain evidence="3">ATCC BAA-1437 / JCM 17883 / MC-1</strain>
    </source>
</reference>
<protein>
    <submittedName>
        <fullName evidence="2">Uncharacterized protein</fullName>
    </submittedName>
</protein>
<dbReference type="HOGENOM" id="CLU_1426445_0_0_5"/>
<evidence type="ECO:0000313" key="2">
    <source>
        <dbReference type="EMBL" id="ABK43999.1"/>
    </source>
</evidence>
<keyword evidence="3" id="KW-1185">Reference proteome</keyword>